<evidence type="ECO:0000259" key="18">
    <source>
        <dbReference type="PROSITE" id="PS51805"/>
    </source>
</evidence>
<sequence>RVRNRGACIQCSHENCATSFHVTCAQIAGVIMMPADWPYVVSVTCHKHKRGPPKGPSLGQKVIGRNNDGWYYHCTVIGMATQTYYEVNFDEGSYCDNLFPENILSHDCLRSGPPEVGELIVVSTPEGRSETCCLIMFVQVEFQDQSQLILKHTEIYQLDHELPKRVRNRLSTPVQQESVPSVDEAQAAKRRRLPLPRRPKPPWRPPVPPPAPQ</sequence>
<dbReference type="PANTHER" id="PTHR10694">
    <property type="entry name" value="LYSINE-SPECIFIC DEMETHYLASE"/>
    <property type="match status" value="1"/>
</dbReference>
<keyword evidence="13" id="KW-0805">Transcription regulation</keyword>
<dbReference type="Gene3D" id="3.10.330.70">
    <property type="match status" value="1"/>
</dbReference>
<dbReference type="OMA" id="WEDDENT"/>
<dbReference type="AlphaFoldDB" id="A0A672JPW0"/>
<name>A0A672JPW0_SALFA</name>
<comment type="similarity">
    <text evidence="3">Belongs to the JHDM3 histone demethylase family.</text>
</comment>
<reference evidence="19" key="3">
    <citation type="submission" date="2025-09" db="UniProtKB">
        <authorList>
            <consortium name="Ensembl"/>
        </authorList>
    </citation>
    <scope>IDENTIFICATION</scope>
</reference>
<keyword evidence="11" id="KW-0560">Oxidoreductase</keyword>
<keyword evidence="5" id="KW-0479">Metal-binding</keyword>
<dbReference type="SMART" id="SM00333">
    <property type="entry name" value="TUDOR"/>
    <property type="match status" value="1"/>
</dbReference>
<evidence type="ECO:0000256" key="8">
    <source>
        <dbReference type="ARBA" id="ARBA00022833"/>
    </source>
</evidence>
<dbReference type="GO" id="GO:0000785">
    <property type="term" value="C:chromatin"/>
    <property type="evidence" value="ECO:0007669"/>
    <property type="project" value="TreeGrafter"/>
</dbReference>
<keyword evidence="6" id="KW-0677">Repeat</keyword>
<comment type="cofactor">
    <cofactor evidence="1">
        <name>Fe(2+)</name>
        <dbReference type="ChEBI" id="CHEBI:29033"/>
    </cofactor>
</comment>
<feature type="region of interest" description="Disordered" evidence="17">
    <location>
        <begin position="170"/>
        <end position="213"/>
    </location>
</feature>
<evidence type="ECO:0000256" key="5">
    <source>
        <dbReference type="ARBA" id="ARBA00022723"/>
    </source>
</evidence>
<evidence type="ECO:0000256" key="15">
    <source>
        <dbReference type="ARBA" id="ARBA00023242"/>
    </source>
</evidence>
<evidence type="ECO:0000313" key="20">
    <source>
        <dbReference type="Proteomes" id="UP000472267"/>
    </source>
</evidence>
<evidence type="ECO:0000256" key="6">
    <source>
        <dbReference type="ARBA" id="ARBA00022737"/>
    </source>
</evidence>
<feature type="compositionally biased region" description="Pro residues" evidence="17">
    <location>
        <begin position="202"/>
        <end position="213"/>
    </location>
</feature>
<keyword evidence="20" id="KW-1185">Reference proteome</keyword>
<dbReference type="Ensembl" id="ENSSFAT00005057993.1">
    <property type="protein sequence ID" value="ENSSFAP00005056281.1"/>
    <property type="gene ID" value="ENSSFAG00005026619.1"/>
</dbReference>
<keyword evidence="7" id="KW-0863">Zinc-finger</keyword>
<dbReference type="InterPro" id="IPR002999">
    <property type="entry name" value="Tudor"/>
</dbReference>
<dbReference type="InterPro" id="IPR013083">
    <property type="entry name" value="Znf_RING/FYVE/PHD"/>
</dbReference>
<dbReference type="InParanoid" id="A0A672JPW0"/>
<reference evidence="19" key="2">
    <citation type="submission" date="2025-08" db="UniProtKB">
        <authorList>
            <consortium name="Ensembl"/>
        </authorList>
    </citation>
    <scope>IDENTIFICATION</scope>
</reference>
<evidence type="ECO:0000256" key="4">
    <source>
        <dbReference type="ARBA" id="ARBA00012900"/>
    </source>
</evidence>
<feature type="domain" description="PHD-type" evidence="18">
    <location>
        <begin position="1"/>
        <end position="49"/>
    </location>
</feature>
<dbReference type="SUPFAM" id="SSF63748">
    <property type="entry name" value="Tudor/PWWP/MBT"/>
    <property type="match status" value="1"/>
</dbReference>
<evidence type="ECO:0000256" key="10">
    <source>
        <dbReference type="ARBA" id="ARBA00022964"/>
    </source>
</evidence>
<dbReference type="Proteomes" id="UP000472267">
    <property type="component" value="Chromosome 23"/>
</dbReference>
<evidence type="ECO:0000256" key="11">
    <source>
        <dbReference type="ARBA" id="ARBA00023002"/>
    </source>
</evidence>
<dbReference type="EC" id="1.14.11.66" evidence="4"/>
<reference evidence="19" key="1">
    <citation type="submission" date="2019-06" db="EMBL/GenBank/DDBJ databases">
        <authorList>
            <consortium name="Wellcome Sanger Institute Data Sharing"/>
        </authorList>
    </citation>
    <scope>NUCLEOTIDE SEQUENCE [LARGE SCALE GENOMIC DNA]</scope>
</reference>
<evidence type="ECO:0000313" key="19">
    <source>
        <dbReference type="Ensembl" id="ENSSFAP00005056281.1"/>
    </source>
</evidence>
<comment type="subcellular location">
    <subcellularLocation>
        <location evidence="2">Nucleus</location>
    </subcellularLocation>
</comment>
<keyword evidence="15" id="KW-0539">Nucleus</keyword>
<dbReference type="Gene3D" id="2.30.30.140">
    <property type="match status" value="1"/>
</dbReference>
<dbReference type="InterPro" id="IPR040477">
    <property type="entry name" value="KDM4-like_Tudor"/>
</dbReference>
<evidence type="ECO:0000256" key="17">
    <source>
        <dbReference type="SAM" id="MobiDB-lite"/>
    </source>
</evidence>
<dbReference type="PROSITE" id="PS51805">
    <property type="entry name" value="EPHD"/>
    <property type="match status" value="1"/>
</dbReference>
<evidence type="ECO:0000256" key="1">
    <source>
        <dbReference type="ARBA" id="ARBA00001954"/>
    </source>
</evidence>
<dbReference type="Pfam" id="PF13832">
    <property type="entry name" value="zf-HC5HC2H_2"/>
    <property type="match status" value="1"/>
</dbReference>
<accession>A0A672JPW0</accession>
<organism evidence="19 20">
    <name type="scientific">Salarias fasciatus</name>
    <name type="common">Jewelled blenny</name>
    <name type="synonym">Blennius fasciatus</name>
    <dbReference type="NCBI Taxonomy" id="181472"/>
    <lineage>
        <taxon>Eukaryota</taxon>
        <taxon>Metazoa</taxon>
        <taxon>Chordata</taxon>
        <taxon>Craniata</taxon>
        <taxon>Vertebrata</taxon>
        <taxon>Euteleostomi</taxon>
        <taxon>Actinopterygii</taxon>
        <taxon>Neopterygii</taxon>
        <taxon>Teleostei</taxon>
        <taxon>Neoteleostei</taxon>
        <taxon>Acanthomorphata</taxon>
        <taxon>Ovalentaria</taxon>
        <taxon>Blenniimorphae</taxon>
        <taxon>Blenniiformes</taxon>
        <taxon>Blennioidei</taxon>
        <taxon>Blenniidae</taxon>
        <taxon>Salariinae</taxon>
        <taxon>Salarias</taxon>
    </lineage>
</organism>
<dbReference type="GO" id="GO:0005634">
    <property type="term" value="C:nucleus"/>
    <property type="evidence" value="ECO:0007669"/>
    <property type="project" value="UniProtKB-SubCell"/>
</dbReference>
<dbReference type="FunFam" id="3.10.330.70:FF:000001">
    <property type="entry name" value="Putative lysine-specific demethylase 4a"/>
    <property type="match status" value="1"/>
</dbReference>
<dbReference type="GO" id="GO:0010468">
    <property type="term" value="P:regulation of gene expression"/>
    <property type="evidence" value="ECO:0007669"/>
    <property type="project" value="TreeGrafter"/>
</dbReference>
<evidence type="ECO:0000256" key="3">
    <source>
        <dbReference type="ARBA" id="ARBA00009711"/>
    </source>
</evidence>
<keyword evidence="14" id="KW-0804">Transcription</keyword>
<proteinExistence type="inferred from homology"/>
<keyword evidence="10" id="KW-0223">Dioxygenase</keyword>
<evidence type="ECO:0000256" key="16">
    <source>
        <dbReference type="ARBA" id="ARBA00049349"/>
    </source>
</evidence>
<dbReference type="Gene3D" id="3.30.40.10">
    <property type="entry name" value="Zinc/RING finger domain, C3HC4 (zinc finger)"/>
    <property type="match status" value="1"/>
</dbReference>
<feature type="compositionally biased region" description="Polar residues" evidence="17">
    <location>
        <begin position="170"/>
        <end position="179"/>
    </location>
</feature>
<keyword evidence="9" id="KW-0156">Chromatin regulator</keyword>
<protein>
    <recommendedName>
        <fullName evidence="4">[histone H3]-trimethyl-L-lysine(9) demethylase</fullName>
        <ecNumber evidence="4">1.14.11.66</ecNumber>
    </recommendedName>
</protein>
<evidence type="ECO:0000256" key="13">
    <source>
        <dbReference type="ARBA" id="ARBA00023015"/>
    </source>
</evidence>
<dbReference type="GO" id="GO:0008270">
    <property type="term" value="F:zinc ion binding"/>
    <property type="evidence" value="ECO:0007669"/>
    <property type="project" value="UniProtKB-KW"/>
</dbReference>
<evidence type="ECO:0000256" key="7">
    <source>
        <dbReference type="ARBA" id="ARBA00022771"/>
    </source>
</evidence>
<dbReference type="InterPro" id="IPR034732">
    <property type="entry name" value="EPHD"/>
</dbReference>
<evidence type="ECO:0000256" key="14">
    <source>
        <dbReference type="ARBA" id="ARBA00023163"/>
    </source>
</evidence>
<keyword evidence="12" id="KW-0408">Iron</keyword>
<evidence type="ECO:0000256" key="2">
    <source>
        <dbReference type="ARBA" id="ARBA00004123"/>
    </source>
</evidence>
<keyword evidence="8" id="KW-0862">Zinc</keyword>
<dbReference type="Pfam" id="PF18104">
    <property type="entry name" value="Tudor_2"/>
    <property type="match status" value="1"/>
</dbReference>
<evidence type="ECO:0000256" key="12">
    <source>
        <dbReference type="ARBA" id="ARBA00023004"/>
    </source>
</evidence>
<dbReference type="GO" id="GO:0140684">
    <property type="term" value="F:histone H3K9me2/H3K9me3 demethylase activity"/>
    <property type="evidence" value="ECO:0007669"/>
    <property type="project" value="UniProtKB-EC"/>
</dbReference>
<feature type="compositionally biased region" description="Basic residues" evidence="17">
    <location>
        <begin position="188"/>
        <end position="201"/>
    </location>
</feature>
<dbReference type="PANTHER" id="PTHR10694:SF7">
    <property type="entry name" value="[HISTONE H3]-TRIMETHYL-L-LYSINE(9) DEMETHYLASE"/>
    <property type="match status" value="1"/>
</dbReference>
<comment type="catalytic activity">
    <reaction evidence="16">
        <text>N(6),N(6),N(6)-trimethyl-L-lysyl(9)-[histone H3] + 2 2-oxoglutarate + 2 O2 = N(6)-methyl-L-lysyl(9)-[histone H3] + 2 formaldehyde + 2 succinate + 2 CO2</text>
        <dbReference type="Rhea" id="RHEA:60200"/>
        <dbReference type="Rhea" id="RHEA-COMP:15538"/>
        <dbReference type="Rhea" id="RHEA-COMP:15542"/>
        <dbReference type="ChEBI" id="CHEBI:15379"/>
        <dbReference type="ChEBI" id="CHEBI:16526"/>
        <dbReference type="ChEBI" id="CHEBI:16810"/>
        <dbReference type="ChEBI" id="CHEBI:16842"/>
        <dbReference type="ChEBI" id="CHEBI:30031"/>
        <dbReference type="ChEBI" id="CHEBI:61929"/>
        <dbReference type="ChEBI" id="CHEBI:61961"/>
        <dbReference type="EC" id="1.14.11.66"/>
    </reaction>
</comment>
<evidence type="ECO:0000256" key="9">
    <source>
        <dbReference type="ARBA" id="ARBA00022853"/>
    </source>
</evidence>